<dbReference type="PROSITE" id="PS01031">
    <property type="entry name" value="SHSP"/>
    <property type="match status" value="1"/>
</dbReference>
<name>A0ABS0F265_9BACL</name>
<proteinExistence type="inferred from homology"/>
<feature type="domain" description="SHSP" evidence="3">
    <location>
        <begin position="47"/>
        <end position="162"/>
    </location>
</feature>
<evidence type="ECO:0000313" key="4">
    <source>
        <dbReference type="EMBL" id="MBF8377385.1"/>
    </source>
</evidence>
<gene>
    <name evidence="4" type="ORF">IW967_05795</name>
</gene>
<evidence type="ECO:0000313" key="5">
    <source>
        <dbReference type="Proteomes" id="UP000642910"/>
    </source>
</evidence>
<dbReference type="Pfam" id="PF00011">
    <property type="entry name" value="HSP20"/>
    <property type="match status" value="1"/>
</dbReference>
<dbReference type="EMBL" id="JADPKZ010000036">
    <property type="protein sequence ID" value="MBF8377385.1"/>
    <property type="molecule type" value="Genomic_DNA"/>
</dbReference>
<protein>
    <submittedName>
        <fullName evidence="4">Hsp20/alpha crystallin family protein</fullName>
    </submittedName>
</protein>
<organism evidence="4 5">
    <name type="scientific">Alicyclobacillus mali</name>
    <name type="common">ex Roth et al. 2021</name>
    <dbReference type="NCBI Taxonomy" id="1123961"/>
    <lineage>
        <taxon>Bacteria</taxon>
        <taxon>Bacillati</taxon>
        <taxon>Bacillota</taxon>
        <taxon>Bacilli</taxon>
        <taxon>Bacillales</taxon>
        <taxon>Alicyclobacillaceae</taxon>
        <taxon>Alicyclobacillus</taxon>
    </lineage>
</organism>
<evidence type="ECO:0000256" key="2">
    <source>
        <dbReference type="RuleBase" id="RU003616"/>
    </source>
</evidence>
<dbReference type="SUPFAM" id="SSF49764">
    <property type="entry name" value="HSP20-like chaperones"/>
    <property type="match status" value="1"/>
</dbReference>
<evidence type="ECO:0000256" key="1">
    <source>
        <dbReference type="PROSITE-ProRule" id="PRU00285"/>
    </source>
</evidence>
<comment type="caution">
    <text evidence="4">The sequence shown here is derived from an EMBL/GenBank/DDBJ whole genome shotgun (WGS) entry which is preliminary data.</text>
</comment>
<dbReference type="RefSeq" id="WP_067850940.1">
    <property type="nucleotide sequence ID" value="NZ_JADPKZ010000036.1"/>
</dbReference>
<comment type="similarity">
    <text evidence="1 2">Belongs to the small heat shock protein (HSP20) family.</text>
</comment>
<accession>A0ABS0F265</accession>
<keyword evidence="5" id="KW-1185">Reference proteome</keyword>
<dbReference type="InterPro" id="IPR008978">
    <property type="entry name" value="HSP20-like_chaperone"/>
</dbReference>
<sequence>MNQKSNHPFEFLNQLQELGDMKKWLGPDFLKNMPMPNFQGMPFFQDETAGSPFPPIDLYNRSSEIVAVIALPGLKSQGDVSLTVRPRLLRVRGHLSSYFAAAHDHILSSELFRGDFDREIDLPERVNPDGVKAVYRSGLLIVYMAKDLARETPGNSIAIEFSPEET</sequence>
<dbReference type="Proteomes" id="UP000642910">
    <property type="component" value="Unassembled WGS sequence"/>
</dbReference>
<dbReference type="InterPro" id="IPR002068">
    <property type="entry name" value="A-crystallin/Hsp20_dom"/>
</dbReference>
<reference evidence="4 5" key="1">
    <citation type="submission" date="2020-11" db="EMBL/GenBank/DDBJ databases">
        <title>Genomic insight of Alicyclobacillus mali FL 18 reveals a new arsenic-resistant strain, with potential in environmental biotechnology.</title>
        <authorList>
            <person name="Fiorentino G."/>
            <person name="Gallo G."/>
            <person name="Aulitto M."/>
        </authorList>
    </citation>
    <scope>NUCLEOTIDE SEQUENCE [LARGE SCALE GENOMIC DNA]</scope>
    <source>
        <strain evidence="4 5">FL 18</strain>
    </source>
</reference>
<dbReference type="CDD" id="cd06464">
    <property type="entry name" value="ACD_sHsps-like"/>
    <property type="match status" value="1"/>
</dbReference>
<evidence type="ECO:0000259" key="3">
    <source>
        <dbReference type="PROSITE" id="PS01031"/>
    </source>
</evidence>
<dbReference type="Gene3D" id="2.60.40.790">
    <property type="match status" value="1"/>
</dbReference>